<evidence type="ECO:0000313" key="3">
    <source>
        <dbReference type="EMBL" id="CAH0374337.1"/>
    </source>
</evidence>
<dbReference type="SUPFAM" id="SSF48371">
    <property type="entry name" value="ARM repeat"/>
    <property type="match status" value="1"/>
</dbReference>
<comment type="caution">
    <text evidence="3">The sequence shown here is derived from an EMBL/GenBank/DDBJ whole genome shotgun (WGS) entry which is preliminary data.</text>
</comment>
<dbReference type="SMART" id="SM00185">
    <property type="entry name" value="ARM"/>
    <property type="match status" value="6"/>
</dbReference>
<accession>A0A8J2SV30</accession>
<name>A0A8J2SV30_9STRA</name>
<dbReference type="PANTHER" id="PTHR23315:SF7">
    <property type="entry name" value="U-BOX DOMAIN-CONTAINING PROTEIN 4"/>
    <property type="match status" value="1"/>
</dbReference>
<dbReference type="Proteomes" id="UP000789595">
    <property type="component" value="Unassembled WGS sequence"/>
</dbReference>
<evidence type="ECO:0008006" key="5">
    <source>
        <dbReference type="Google" id="ProtNLM"/>
    </source>
</evidence>
<organism evidence="3 4">
    <name type="scientific">Pelagomonas calceolata</name>
    <dbReference type="NCBI Taxonomy" id="35677"/>
    <lineage>
        <taxon>Eukaryota</taxon>
        <taxon>Sar</taxon>
        <taxon>Stramenopiles</taxon>
        <taxon>Ochrophyta</taxon>
        <taxon>Pelagophyceae</taxon>
        <taxon>Pelagomonadales</taxon>
        <taxon>Pelagomonadaceae</taxon>
        <taxon>Pelagomonas</taxon>
    </lineage>
</organism>
<dbReference type="PROSITE" id="PS50176">
    <property type="entry name" value="ARM_REPEAT"/>
    <property type="match status" value="1"/>
</dbReference>
<feature type="repeat" description="ARM" evidence="1">
    <location>
        <begin position="115"/>
        <end position="160"/>
    </location>
</feature>
<sequence>MSSFGHRRWPSFGSSGSKKSDTKDVPQASREEVQSIITQLNDADATVRRDAAGALRALALHADMKKLIVKCHGIGPLVDLCDGVDTDGRGAEAAARCLWNLAVDDDNKVQIAASGAVPALVAVLSSKGEERRGAREAAAGALRNLAVRPENRALIIEGGAATPLVALLKSADAAGSEAAARCVWNLAYESPENQAALSSCIEPLVVLCGAGAAAARGAAAGALRNLLHANASNRDAAAAAGAAPVLAKLLTDPEIEDAGARKHAAALLKSMAAADARGVAAALQCDADRVVIGLEIDQRLATKPVDTMRRSTSQKTLAAMMRRLTPKSSSSKKNVVTK</sequence>
<protein>
    <recommendedName>
        <fullName evidence="5">Armadillo repeat-containing protein 8</fullName>
    </recommendedName>
</protein>
<evidence type="ECO:0000313" key="4">
    <source>
        <dbReference type="Proteomes" id="UP000789595"/>
    </source>
</evidence>
<dbReference type="InterPro" id="IPR011989">
    <property type="entry name" value="ARM-like"/>
</dbReference>
<dbReference type="InterPro" id="IPR016024">
    <property type="entry name" value="ARM-type_fold"/>
</dbReference>
<keyword evidence="4" id="KW-1185">Reference proteome</keyword>
<dbReference type="Pfam" id="PF00514">
    <property type="entry name" value="Arm"/>
    <property type="match status" value="3"/>
</dbReference>
<dbReference type="InterPro" id="IPR000225">
    <property type="entry name" value="Armadillo"/>
</dbReference>
<gene>
    <name evidence="3" type="ORF">PECAL_4P16100</name>
</gene>
<feature type="compositionally biased region" description="Basic and acidic residues" evidence="2">
    <location>
        <begin position="18"/>
        <end position="31"/>
    </location>
</feature>
<dbReference type="PANTHER" id="PTHR23315">
    <property type="entry name" value="U BOX DOMAIN-CONTAINING"/>
    <property type="match status" value="1"/>
</dbReference>
<dbReference type="AlphaFoldDB" id="A0A8J2SV30"/>
<evidence type="ECO:0000256" key="1">
    <source>
        <dbReference type="PROSITE-ProRule" id="PRU00259"/>
    </source>
</evidence>
<dbReference type="OrthoDB" id="7537227at2759"/>
<evidence type="ECO:0000256" key="2">
    <source>
        <dbReference type="SAM" id="MobiDB-lite"/>
    </source>
</evidence>
<feature type="region of interest" description="Disordered" evidence="2">
    <location>
        <begin position="1"/>
        <end position="31"/>
    </location>
</feature>
<reference evidence="3" key="1">
    <citation type="submission" date="2021-11" db="EMBL/GenBank/DDBJ databases">
        <authorList>
            <consortium name="Genoscope - CEA"/>
            <person name="William W."/>
        </authorList>
    </citation>
    <scope>NUCLEOTIDE SEQUENCE</scope>
</reference>
<proteinExistence type="predicted"/>
<dbReference type="EMBL" id="CAKKNE010000004">
    <property type="protein sequence ID" value="CAH0374337.1"/>
    <property type="molecule type" value="Genomic_DNA"/>
</dbReference>
<dbReference type="Gene3D" id="1.25.10.10">
    <property type="entry name" value="Leucine-rich Repeat Variant"/>
    <property type="match status" value="2"/>
</dbReference>